<protein>
    <submittedName>
        <fullName evidence="3">Uncharacterized protein</fullName>
    </submittedName>
</protein>
<keyword evidence="4" id="KW-1185">Reference proteome</keyword>
<accession>A0AAN7C0W5</accession>
<organism evidence="3 4">
    <name type="scientific">Achaetomium macrosporum</name>
    <dbReference type="NCBI Taxonomy" id="79813"/>
    <lineage>
        <taxon>Eukaryota</taxon>
        <taxon>Fungi</taxon>
        <taxon>Dikarya</taxon>
        <taxon>Ascomycota</taxon>
        <taxon>Pezizomycotina</taxon>
        <taxon>Sordariomycetes</taxon>
        <taxon>Sordariomycetidae</taxon>
        <taxon>Sordariales</taxon>
        <taxon>Chaetomiaceae</taxon>
        <taxon>Achaetomium</taxon>
    </lineage>
</organism>
<dbReference type="AlphaFoldDB" id="A0AAN7C0W5"/>
<name>A0AAN7C0W5_9PEZI</name>
<feature type="compositionally biased region" description="Acidic residues" evidence="1">
    <location>
        <begin position="154"/>
        <end position="163"/>
    </location>
</feature>
<feature type="signal peptide" evidence="2">
    <location>
        <begin position="1"/>
        <end position="21"/>
    </location>
</feature>
<comment type="caution">
    <text evidence="3">The sequence shown here is derived from an EMBL/GenBank/DDBJ whole genome shotgun (WGS) entry which is preliminary data.</text>
</comment>
<evidence type="ECO:0000256" key="2">
    <source>
        <dbReference type="SAM" id="SignalP"/>
    </source>
</evidence>
<reference evidence="3" key="2">
    <citation type="submission" date="2023-05" db="EMBL/GenBank/DDBJ databases">
        <authorList>
            <consortium name="Lawrence Berkeley National Laboratory"/>
            <person name="Steindorff A."/>
            <person name="Hensen N."/>
            <person name="Bonometti L."/>
            <person name="Westerberg I."/>
            <person name="Brannstrom I.O."/>
            <person name="Guillou S."/>
            <person name="Cros-Aarteil S."/>
            <person name="Calhoun S."/>
            <person name="Haridas S."/>
            <person name="Kuo A."/>
            <person name="Mondo S."/>
            <person name="Pangilinan J."/>
            <person name="Riley R."/>
            <person name="Labutti K."/>
            <person name="Andreopoulos B."/>
            <person name="Lipzen A."/>
            <person name="Chen C."/>
            <person name="Yanf M."/>
            <person name="Daum C."/>
            <person name="Ng V."/>
            <person name="Clum A."/>
            <person name="Ohm R."/>
            <person name="Martin F."/>
            <person name="Silar P."/>
            <person name="Natvig D."/>
            <person name="Lalanne C."/>
            <person name="Gautier V."/>
            <person name="Ament-Velasquez S.L."/>
            <person name="Kruys A."/>
            <person name="Hutchinson M.I."/>
            <person name="Powell A.J."/>
            <person name="Barry K."/>
            <person name="Miller A.N."/>
            <person name="Grigoriev I.V."/>
            <person name="Debuchy R."/>
            <person name="Gladieux P."/>
            <person name="Thoren M.H."/>
            <person name="Johannesson H."/>
        </authorList>
    </citation>
    <scope>NUCLEOTIDE SEQUENCE</scope>
    <source>
        <strain evidence="3">CBS 532.94</strain>
    </source>
</reference>
<keyword evidence="2" id="KW-0732">Signal</keyword>
<proteinExistence type="predicted"/>
<feature type="chain" id="PRO_5042899334" evidence="2">
    <location>
        <begin position="22"/>
        <end position="618"/>
    </location>
</feature>
<dbReference type="EMBL" id="MU860604">
    <property type="protein sequence ID" value="KAK4233271.1"/>
    <property type="molecule type" value="Genomic_DNA"/>
</dbReference>
<feature type="compositionally biased region" description="Acidic residues" evidence="1">
    <location>
        <begin position="172"/>
        <end position="182"/>
    </location>
</feature>
<dbReference type="PANTHER" id="PTHR35043">
    <property type="entry name" value="TRANSCRIPTION FACTOR DOMAIN-CONTAINING PROTEIN"/>
    <property type="match status" value="1"/>
</dbReference>
<feature type="compositionally biased region" description="Basic and acidic residues" evidence="1">
    <location>
        <begin position="449"/>
        <end position="459"/>
    </location>
</feature>
<gene>
    <name evidence="3" type="ORF">C8A03DRAFT_39029</name>
</gene>
<reference evidence="3" key="1">
    <citation type="journal article" date="2023" name="Mol. Phylogenet. Evol.">
        <title>Genome-scale phylogeny and comparative genomics of the fungal order Sordariales.</title>
        <authorList>
            <person name="Hensen N."/>
            <person name="Bonometti L."/>
            <person name="Westerberg I."/>
            <person name="Brannstrom I.O."/>
            <person name="Guillou S."/>
            <person name="Cros-Aarteil S."/>
            <person name="Calhoun S."/>
            <person name="Haridas S."/>
            <person name="Kuo A."/>
            <person name="Mondo S."/>
            <person name="Pangilinan J."/>
            <person name="Riley R."/>
            <person name="LaButti K."/>
            <person name="Andreopoulos B."/>
            <person name="Lipzen A."/>
            <person name="Chen C."/>
            <person name="Yan M."/>
            <person name="Daum C."/>
            <person name="Ng V."/>
            <person name="Clum A."/>
            <person name="Steindorff A."/>
            <person name="Ohm R.A."/>
            <person name="Martin F."/>
            <person name="Silar P."/>
            <person name="Natvig D.O."/>
            <person name="Lalanne C."/>
            <person name="Gautier V."/>
            <person name="Ament-Velasquez S.L."/>
            <person name="Kruys A."/>
            <person name="Hutchinson M.I."/>
            <person name="Powell A.J."/>
            <person name="Barry K."/>
            <person name="Miller A.N."/>
            <person name="Grigoriev I.V."/>
            <person name="Debuchy R."/>
            <person name="Gladieux P."/>
            <person name="Hiltunen Thoren M."/>
            <person name="Johannesson H."/>
        </authorList>
    </citation>
    <scope>NUCLEOTIDE SEQUENCE</scope>
    <source>
        <strain evidence="3">CBS 532.94</strain>
    </source>
</reference>
<evidence type="ECO:0000313" key="3">
    <source>
        <dbReference type="EMBL" id="KAK4233271.1"/>
    </source>
</evidence>
<feature type="region of interest" description="Disordered" evidence="1">
    <location>
        <begin position="438"/>
        <end position="459"/>
    </location>
</feature>
<feature type="region of interest" description="Disordered" evidence="1">
    <location>
        <begin position="154"/>
        <end position="201"/>
    </location>
</feature>
<dbReference type="Proteomes" id="UP001303760">
    <property type="component" value="Unassembled WGS sequence"/>
</dbReference>
<dbReference type="PANTHER" id="PTHR35043:SF7">
    <property type="entry name" value="TRANSCRIPTION FACTOR DOMAIN-CONTAINING PROTEIN"/>
    <property type="match status" value="1"/>
</dbReference>
<sequence length="618" mass="70582">MDPRIALPLLFLPCFFTVSLSAQSNETTAAAAPDQEARVGWVVAPNQRGTLTLHEKPWQKALRKAKWMAITILFPEFIFSKAVCELRMAVANLRDMHEAMRKARVKLRWKDSADISGVDRVILTWTWRVDFGKGMRWLHWFCGLGKLPTIIDDQEESEEATTENEEKSGHEEESDNQGESENSEPVAGNSEVEGPAEQPQPDNITKYSSIVWLILNVWTRAIARVPVTQLKIATVAFSLTAIVTYAANWWKPKDIDKPTILSRLPYSWATPKDYSSFQSFVSRILKPSDTRDMKFEWEWDRIPNDTTWMKGEPPMPRMLSALMAVSSMIFGGFHCLAWNVQFPSKTEQGLWRAASITSALLPGVSLAITSAVNILATTTSENWYLTSVHDILAPLHRLSEAYWRVLRQKPKCLDWPWQFWFVFHTRLSQQLSDTLDWEEQPTVTGELPPDAKETAGKDRSALEASWSNLGYFRESWSEVNNGIITRQYAHPLFLLRYDYILGEDTNGGSRNVELSAKQLRAYEAYLKTKPPDLAPDLRDFCVRDFLVNNRQPIEALKSRRKAFEKNCNRASRFVTISSSIVYAASRLVIMVLLFTSLRSVPEGVYENSPWTRFLPNIS</sequence>
<evidence type="ECO:0000256" key="1">
    <source>
        <dbReference type="SAM" id="MobiDB-lite"/>
    </source>
</evidence>
<evidence type="ECO:0000313" key="4">
    <source>
        <dbReference type="Proteomes" id="UP001303760"/>
    </source>
</evidence>